<reference evidence="1 2" key="2">
    <citation type="submission" date="2019-09" db="EMBL/GenBank/DDBJ databases">
        <authorList>
            <person name="Jin C."/>
        </authorList>
    </citation>
    <scope>NUCLEOTIDE SEQUENCE [LARGE SCALE GENOMIC DNA]</scope>
    <source>
        <strain evidence="1 2">BN130099</strain>
    </source>
</reference>
<dbReference type="AlphaFoldDB" id="A0A5B1LLY2"/>
<dbReference type="Gene3D" id="1.10.287.1060">
    <property type="entry name" value="ESAT-6-like"/>
    <property type="match status" value="1"/>
</dbReference>
<dbReference type="SUPFAM" id="SSF140453">
    <property type="entry name" value="EsxAB dimer-like"/>
    <property type="match status" value="1"/>
</dbReference>
<evidence type="ECO:0000313" key="1">
    <source>
        <dbReference type="EMBL" id="KAA1421553.1"/>
    </source>
</evidence>
<dbReference type="SUPFAM" id="SSF53474">
    <property type="entry name" value="alpha/beta-Hydrolases"/>
    <property type="match status" value="1"/>
</dbReference>
<keyword evidence="2" id="KW-1185">Reference proteome</keyword>
<evidence type="ECO:0008006" key="3">
    <source>
        <dbReference type="Google" id="ProtNLM"/>
    </source>
</evidence>
<sequence length="347" mass="36708">MTFVGMDLVQVQRGADSMSMQAGELTGLLGQLDGVIANLTALWPGPDCDAFQTTWFEHHRPALLAASDELIQRAEWLMRQIEDQAEVSGMTVDQVRGIMLAPCLEPGDTSAQTLLQLSQAAYSDSGDVGDWHRLSDEELLALGIDPSLVRDPASGFSASIFQNSDGQIVVAYCGTTEWFDGIAPGADLVADAQGSVYLSQQSEQAVALALAIRNQVGVDNVVFTGHSLGGRLAAVSSIATGAHAETYNAAGVSPSEMMYAHIAGGGEGPGFFQWIGTHNPVLPDQYDAAILGIDTSNIVNHQAPNDILGGLQSLTNVEDAAGSQQYTGYDTWNPIEAHSLDSLDESI</sequence>
<dbReference type="EMBL" id="VUJV01000001">
    <property type="protein sequence ID" value="KAA1421553.1"/>
    <property type="molecule type" value="Genomic_DNA"/>
</dbReference>
<dbReference type="Proteomes" id="UP000325003">
    <property type="component" value="Unassembled WGS sequence"/>
</dbReference>
<dbReference type="Pfam" id="PF26363">
    <property type="entry name" value="Phospholipase-like"/>
    <property type="match status" value="1"/>
</dbReference>
<protein>
    <recommendedName>
        <fullName evidence="3">DUF2974 domain-containing protein</fullName>
    </recommendedName>
</protein>
<name>A0A5B1LLY2_9ACTN</name>
<dbReference type="RefSeq" id="WP_149727013.1">
    <property type="nucleotide sequence ID" value="NZ_VUJV01000001.1"/>
</dbReference>
<evidence type="ECO:0000313" key="2">
    <source>
        <dbReference type="Proteomes" id="UP000325003"/>
    </source>
</evidence>
<accession>A0A5B1LLY2</accession>
<dbReference type="InterPro" id="IPR029058">
    <property type="entry name" value="AB_hydrolase_fold"/>
</dbReference>
<dbReference type="Gene3D" id="3.40.50.1820">
    <property type="entry name" value="alpha/beta hydrolase"/>
    <property type="match status" value="1"/>
</dbReference>
<gene>
    <name evidence="1" type="ORF">F0U44_04505</name>
</gene>
<comment type="caution">
    <text evidence="1">The sequence shown here is derived from an EMBL/GenBank/DDBJ whole genome shotgun (WGS) entry which is preliminary data.</text>
</comment>
<organism evidence="1 2">
    <name type="scientific">Nocardioides humilatus</name>
    <dbReference type="NCBI Taxonomy" id="2607660"/>
    <lineage>
        <taxon>Bacteria</taxon>
        <taxon>Bacillati</taxon>
        <taxon>Actinomycetota</taxon>
        <taxon>Actinomycetes</taxon>
        <taxon>Propionibacteriales</taxon>
        <taxon>Nocardioidaceae</taxon>
        <taxon>Nocardioides</taxon>
    </lineage>
</organism>
<proteinExistence type="predicted"/>
<reference evidence="1 2" key="1">
    <citation type="submission" date="2019-09" db="EMBL/GenBank/DDBJ databases">
        <title>Nocardioides panacisoli sp. nov., isolated from the soil of a ginseng field.</title>
        <authorList>
            <person name="Cho C."/>
        </authorList>
    </citation>
    <scope>NUCLEOTIDE SEQUENCE [LARGE SCALE GENOMIC DNA]</scope>
    <source>
        <strain evidence="1 2">BN130099</strain>
    </source>
</reference>
<dbReference type="InterPro" id="IPR036689">
    <property type="entry name" value="ESAT-6-like_sf"/>
</dbReference>